<dbReference type="Gene3D" id="1.10.30.50">
    <property type="match status" value="1"/>
</dbReference>
<evidence type="ECO:0000313" key="2">
    <source>
        <dbReference type="EMBL" id="MFD1055032.1"/>
    </source>
</evidence>
<organism evidence="2 3">
    <name type="scientific">Terrabacter terrigena</name>
    <dbReference type="NCBI Taxonomy" id="574718"/>
    <lineage>
        <taxon>Bacteria</taxon>
        <taxon>Bacillati</taxon>
        <taxon>Actinomycetota</taxon>
        <taxon>Actinomycetes</taxon>
        <taxon>Micrococcales</taxon>
        <taxon>Intrasporangiaceae</taxon>
        <taxon>Terrabacter</taxon>
    </lineage>
</organism>
<evidence type="ECO:0008006" key="4">
    <source>
        <dbReference type="Google" id="ProtNLM"/>
    </source>
</evidence>
<proteinExistence type="predicted"/>
<name>A0ABW3MXS0_9MICO</name>
<reference evidence="3" key="1">
    <citation type="journal article" date="2019" name="Int. J. Syst. Evol. Microbiol.">
        <title>The Global Catalogue of Microorganisms (GCM) 10K type strain sequencing project: providing services to taxonomists for standard genome sequencing and annotation.</title>
        <authorList>
            <consortium name="The Broad Institute Genomics Platform"/>
            <consortium name="The Broad Institute Genome Sequencing Center for Infectious Disease"/>
            <person name="Wu L."/>
            <person name="Ma J."/>
        </authorList>
    </citation>
    <scope>NUCLEOTIDE SEQUENCE [LARGE SCALE GENOMIC DNA]</scope>
    <source>
        <strain evidence="3">CCUG 57508</strain>
    </source>
</reference>
<dbReference type="RefSeq" id="WP_386052936.1">
    <property type="nucleotide sequence ID" value="NZ_JBHTKH010000007.1"/>
</dbReference>
<dbReference type="EMBL" id="JBHTKH010000007">
    <property type="protein sequence ID" value="MFD1055032.1"/>
    <property type="molecule type" value="Genomic_DNA"/>
</dbReference>
<accession>A0ABW3MXS0</accession>
<feature type="compositionally biased region" description="Basic residues" evidence="1">
    <location>
        <begin position="317"/>
        <end position="327"/>
    </location>
</feature>
<gene>
    <name evidence="2" type="ORF">ACFQ2V_12005</name>
</gene>
<sequence>MPWMKSGDTAASYPALLAVDELPTAEDWSVNEVAGFVYRLGLHSAAHMTDYLIGYGDVKLMSPTRFELLVEQACSTGLMRLVSGEGRGRRWQIVEDDEFMHIRKKAAVQWDRQRDSDRRNKDLTMPVRLRDGDACRYCNQVVSWSDHRSGRAGTYDHREPGQAATVETYVVACKQCNSARLNDEHADTKHPLLPVPTVPYYTAKTRSVLEAYFGPEKVAARLGEPTDPARAPQAAVRPEQAPAGTTTPSARREARSAAQDASGRPATEPGSGTDPGSDPDRTPVTRSGDRVGSGRVGPGQVRSGREGTGRDGSPSRSRSRRRGRRGKPPQPREGT</sequence>
<evidence type="ECO:0000256" key="1">
    <source>
        <dbReference type="SAM" id="MobiDB-lite"/>
    </source>
</evidence>
<dbReference type="Proteomes" id="UP001597046">
    <property type="component" value="Unassembled WGS sequence"/>
</dbReference>
<comment type="caution">
    <text evidence="2">The sequence shown here is derived from an EMBL/GenBank/DDBJ whole genome shotgun (WGS) entry which is preliminary data.</text>
</comment>
<feature type="compositionally biased region" description="Basic and acidic residues" evidence="1">
    <location>
        <begin position="278"/>
        <end position="289"/>
    </location>
</feature>
<keyword evidence="3" id="KW-1185">Reference proteome</keyword>
<protein>
    <recommendedName>
        <fullName evidence="4">HNH endonuclease</fullName>
    </recommendedName>
</protein>
<evidence type="ECO:0000313" key="3">
    <source>
        <dbReference type="Proteomes" id="UP001597046"/>
    </source>
</evidence>
<feature type="region of interest" description="Disordered" evidence="1">
    <location>
        <begin position="223"/>
        <end position="335"/>
    </location>
</feature>